<sequence length="353" mass="37488">MAAVAFVVALVVGALSAFGARPPALARLARSRVRISLAATEPSAAWQSASRLISSAGMDISGDSGCVKAVLSVGRPQEPNPFGISAGTPPMGARVQVHYVGWLSDGRQFDSSRDRGTPYEFVLGAGTVIKAWECAVATMTIDEVAFLRCRSDYAFGPYGVRALVPPNATLDFEFELVGWEDYDNGVRDVEEENPFGDDDEDGEFTIDVDEAGVNDLVRAAAEAEAAGPTRGRATTADGRAYSWEESEEGVTLFVPLPRSLGSRDVSCTVSPRAIQLEVRADGFSLSGPLRGSVHSADAYWLIDDDVDGSRCVQVFMDKVDAFPLWNGVVIGERDAPGTAELLRGLSEGDDGAA</sequence>
<evidence type="ECO:0000313" key="10">
    <source>
        <dbReference type="Proteomes" id="UP000751190"/>
    </source>
</evidence>
<dbReference type="Proteomes" id="UP000751190">
    <property type="component" value="Unassembled WGS sequence"/>
</dbReference>
<evidence type="ECO:0000256" key="5">
    <source>
        <dbReference type="PROSITE-ProRule" id="PRU00277"/>
    </source>
</evidence>
<dbReference type="Pfam" id="PF00254">
    <property type="entry name" value="FKBP_C"/>
    <property type="match status" value="1"/>
</dbReference>
<evidence type="ECO:0000256" key="4">
    <source>
        <dbReference type="ARBA" id="ARBA00023235"/>
    </source>
</evidence>
<dbReference type="Gene3D" id="3.10.50.40">
    <property type="match status" value="1"/>
</dbReference>
<evidence type="ECO:0000256" key="1">
    <source>
        <dbReference type="ARBA" id="ARBA00000971"/>
    </source>
</evidence>
<dbReference type="SUPFAM" id="SSF49764">
    <property type="entry name" value="HSP20-like chaperones"/>
    <property type="match status" value="1"/>
</dbReference>
<comment type="caution">
    <text evidence="9">The sequence shown here is derived from an EMBL/GenBank/DDBJ whole genome shotgun (WGS) entry which is preliminary data.</text>
</comment>
<organism evidence="9 10">
    <name type="scientific">Diacronema lutheri</name>
    <name type="common">Unicellular marine alga</name>
    <name type="synonym">Monochrysis lutheri</name>
    <dbReference type="NCBI Taxonomy" id="2081491"/>
    <lineage>
        <taxon>Eukaryota</taxon>
        <taxon>Haptista</taxon>
        <taxon>Haptophyta</taxon>
        <taxon>Pavlovophyceae</taxon>
        <taxon>Pavlovales</taxon>
        <taxon>Pavlovaceae</taxon>
        <taxon>Diacronema</taxon>
    </lineage>
</organism>
<feature type="domain" description="CS" evidence="8">
    <location>
        <begin position="236"/>
        <end position="329"/>
    </location>
</feature>
<keyword evidence="3 5" id="KW-0697">Rotamase</keyword>
<proteinExistence type="predicted"/>
<evidence type="ECO:0000313" key="9">
    <source>
        <dbReference type="EMBL" id="KAG8468302.1"/>
    </source>
</evidence>
<reference evidence="9" key="1">
    <citation type="submission" date="2021-05" db="EMBL/GenBank/DDBJ databases">
        <title>The genome of the haptophyte Pavlova lutheri (Diacronema luteri, Pavlovales) - a model for lipid biosynthesis in eukaryotic algae.</title>
        <authorList>
            <person name="Hulatt C.J."/>
            <person name="Posewitz M.C."/>
        </authorList>
    </citation>
    <scope>NUCLEOTIDE SEQUENCE</scope>
    <source>
        <strain evidence="9">NIVA-4/92</strain>
    </source>
</reference>
<gene>
    <name evidence="9" type="ORF">KFE25_013385</name>
</gene>
<keyword evidence="10" id="KW-1185">Reference proteome</keyword>
<evidence type="ECO:0000259" key="8">
    <source>
        <dbReference type="PROSITE" id="PS51203"/>
    </source>
</evidence>
<dbReference type="GO" id="GO:0005737">
    <property type="term" value="C:cytoplasm"/>
    <property type="evidence" value="ECO:0007669"/>
    <property type="project" value="TreeGrafter"/>
</dbReference>
<keyword evidence="6" id="KW-0732">Signal</keyword>
<protein>
    <recommendedName>
        <fullName evidence="2 5">peptidylprolyl isomerase</fullName>
        <ecNumber evidence="2 5">5.2.1.8</ecNumber>
    </recommendedName>
</protein>
<dbReference type="EC" id="5.2.1.8" evidence="2 5"/>
<dbReference type="InterPro" id="IPR007052">
    <property type="entry name" value="CS_dom"/>
</dbReference>
<evidence type="ECO:0000259" key="7">
    <source>
        <dbReference type="PROSITE" id="PS50059"/>
    </source>
</evidence>
<keyword evidence="4 5" id="KW-0413">Isomerase</keyword>
<dbReference type="InterPro" id="IPR008978">
    <property type="entry name" value="HSP20-like_chaperone"/>
</dbReference>
<dbReference type="InterPro" id="IPR046357">
    <property type="entry name" value="PPIase_dom_sf"/>
</dbReference>
<accession>A0A8J5XTV3</accession>
<feature type="domain" description="PPIase FKBP-type" evidence="7">
    <location>
        <begin position="92"/>
        <end position="180"/>
    </location>
</feature>
<dbReference type="Gene3D" id="2.60.40.790">
    <property type="match status" value="1"/>
</dbReference>
<dbReference type="PANTHER" id="PTHR10516:SF443">
    <property type="entry name" value="FK506-BINDING PROTEIN 59-RELATED"/>
    <property type="match status" value="1"/>
</dbReference>
<dbReference type="PANTHER" id="PTHR10516">
    <property type="entry name" value="PEPTIDYL-PROLYL CIS-TRANS ISOMERASE"/>
    <property type="match status" value="1"/>
</dbReference>
<feature type="chain" id="PRO_5035270282" description="peptidylprolyl isomerase" evidence="6">
    <location>
        <begin position="20"/>
        <end position="353"/>
    </location>
</feature>
<dbReference type="EMBL" id="JAGTXO010000004">
    <property type="protein sequence ID" value="KAG8468302.1"/>
    <property type="molecule type" value="Genomic_DNA"/>
</dbReference>
<dbReference type="InterPro" id="IPR050689">
    <property type="entry name" value="FKBP-type_PPIase"/>
</dbReference>
<dbReference type="SUPFAM" id="SSF54534">
    <property type="entry name" value="FKBP-like"/>
    <property type="match status" value="1"/>
</dbReference>
<evidence type="ECO:0000256" key="3">
    <source>
        <dbReference type="ARBA" id="ARBA00023110"/>
    </source>
</evidence>
<dbReference type="PROSITE" id="PS50059">
    <property type="entry name" value="FKBP_PPIASE"/>
    <property type="match status" value="1"/>
</dbReference>
<dbReference type="AlphaFoldDB" id="A0A8J5XTV3"/>
<name>A0A8J5XTV3_DIALT</name>
<dbReference type="OMA" id="QRCLFVH"/>
<dbReference type="InterPro" id="IPR001179">
    <property type="entry name" value="PPIase_FKBP_dom"/>
</dbReference>
<feature type="signal peptide" evidence="6">
    <location>
        <begin position="1"/>
        <end position="19"/>
    </location>
</feature>
<evidence type="ECO:0000256" key="6">
    <source>
        <dbReference type="SAM" id="SignalP"/>
    </source>
</evidence>
<dbReference type="OrthoDB" id="1902587at2759"/>
<dbReference type="GO" id="GO:0003755">
    <property type="term" value="F:peptidyl-prolyl cis-trans isomerase activity"/>
    <property type="evidence" value="ECO:0007669"/>
    <property type="project" value="UniProtKB-KW"/>
</dbReference>
<dbReference type="Pfam" id="PF04969">
    <property type="entry name" value="CS"/>
    <property type="match status" value="1"/>
</dbReference>
<evidence type="ECO:0000256" key="2">
    <source>
        <dbReference type="ARBA" id="ARBA00013194"/>
    </source>
</evidence>
<dbReference type="PROSITE" id="PS51203">
    <property type="entry name" value="CS"/>
    <property type="match status" value="1"/>
</dbReference>
<comment type="catalytic activity">
    <reaction evidence="1 5">
        <text>[protein]-peptidylproline (omega=180) = [protein]-peptidylproline (omega=0)</text>
        <dbReference type="Rhea" id="RHEA:16237"/>
        <dbReference type="Rhea" id="RHEA-COMP:10747"/>
        <dbReference type="Rhea" id="RHEA-COMP:10748"/>
        <dbReference type="ChEBI" id="CHEBI:83833"/>
        <dbReference type="ChEBI" id="CHEBI:83834"/>
        <dbReference type="EC" id="5.2.1.8"/>
    </reaction>
</comment>
<dbReference type="CDD" id="cd06467">
    <property type="entry name" value="p23_NUDC_like"/>
    <property type="match status" value="1"/>
</dbReference>